<protein>
    <submittedName>
        <fullName evidence="1">Uncharacterized protein</fullName>
    </submittedName>
</protein>
<accession>A0A4R3XW73</accession>
<dbReference type="OrthoDB" id="7059930at2"/>
<dbReference type="EMBL" id="SMCO01000016">
    <property type="protein sequence ID" value="TCV83252.1"/>
    <property type="molecule type" value="Genomic_DNA"/>
</dbReference>
<sequence>MPLPNEIQVRLTPEKIAAHCQELDKQSASAGHTLAALTGLQTCLATMVPSGDHGLPVYREIMAVIEQHATATRARLLEESAIALVRALRERNQHEITHIHAALSRNGFMLVAKQAIAQLLSEELVVSTAWAKSWCEDAITRAQAASGYPDSLNFQGAGIQPEAYAAMTEMFAYLGGSVTYIA</sequence>
<reference evidence="1 2" key="1">
    <citation type="submission" date="2019-03" db="EMBL/GenBank/DDBJ databases">
        <title>Genomic Encyclopedia of Type Strains, Phase IV (KMG-IV): sequencing the most valuable type-strain genomes for metagenomic binning, comparative biology and taxonomic classification.</title>
        <authorList>
            <person name="Goeker M."/>
        </authorList>
    </citation>
    <scope>NUCLEOTIDE SEQUENCE [LARGE SCALE GENOMIC DNA]</scope>
    <source>
        <strain evidence="1 2">DSM 100309</strain>
    </source>
</reference>
<dbReference type="RefSeq" id="WP_124947103.1">
    <property type="nucleotide sequence ID" value="NZ_BHVT01000065.1"/>
</dbReference>
<gene>
    <name evidence="1" type="ORF">EDC63_1162</name>
</gene>
<evidence type="ECO:0000313" key="1">
    <source>
        <dbReference type="EMBL" id="TCV83252.1"/>
    </source>
</evidence>
<comment type="caution">
    <text evidence="1">The sequence shown here is derived from an EMBL/GenBank/DDBJ whole genome shotgun (WGS) entry which is preliminary data.</text>
</comment>
<dbReference type="AlphaFoldDB" id="A0A4R3XW73"/>
<dbReference type="Proteomes" id="UP000295367">
    <property type="component" value="Unassembled WGS sequence"/>
</dbReference>
<keyword evidence="2" id="KW-1185">Reference proteome</keyword>
<name>A0A4R3XW73_9PROT</name>
<proteinExistence type="predicted"/>
<organism evidence="1 2">
    <name type="scientific">Sulfurirhabdus autotrophica</name>
    <dbReference type="NCBI Taxonomy" id="1706046"/>
    <lineage>
        <taxon>Bacteria</taxon>
        <taxon>Pseudomonadati</taxon>
        <taxon>Pseudomonadota</taxon>
        <taxon>Betaproteobacteria</taxon>
        <taxon>Nitrosomonadales</taxon>
        <taxon>Sulfuricellaceae</taxon>
        <taxon>Sulfurirhabdus</taxon>
    </lineage>
</organism>
<evidence type="ECO:0000313" key="2">
    <source>
        <dbReference type="Proteomes" id="UP000295367"/>
    </source>
</evidence>